<dbReference type="PROSITE" id="PS00893">
    <property type="entry name" value="NUDIX_BOX"/>
    <property type="match status" value="1"/>
</dbReference>
<dbReference type="Pfam" id="PF14815">
    <property type="entry name" value="NUDIX_4"/>
    <property type="match status" value="1"/>
</dbReference>
<evidence type="ECO:0000313" key="19">
    <source>
        <dbReference type="Proteomes" id="UP000294599"/>
    </source>
</evidence>
<dbReference type="GO" id="GO:0046872">
    <property type="term" value="F:metal ion binding"/>
    <property type="evidence" value="ECO:0007669"/>
    <property type="project" value="UniProtKB-KW"/>
</dbReference>
<keyword evidence="7" id="KW-0378">Hydrolase</keyword>
<dbReference type="InterPro" id="IPR013785">
    <property type="entry name" value="Aldolase_TIM"/>
</dbReference>
<dbReference type="PANTHER" id="PTHR47707:SF1">
    <property type="entry name" value="NUDIX HYDROLASE FAMILY PROTEIN"/>
    <property type="match status" value="1"/>
</dbReference>
<proteinExistence type="inferred from homology"/>
<comment type="similarity">
    <text evidence="2">Belongs to the Nudix hydrolase family.</text>
</comment>
<sequence length="350" mass="37111">MARPALEVAAGILRDAGGRVLLARRPPGKPLAGLWEFPGGKLDEHEDAFAALARELREELGIIARAGRPLLTCSHELGDRRLRLHAWTVDDWSGEPQALEGQELAWHGVHALDNQPMPAPDWPIAAALRLPPRYAITPEPGADPDAFARRLDRLLAHGGQVVQLRTRSLDDVAHAAVATRAALAARRHGADLLLNDRAHLAARLGVGLHLPSARLRDWAQGAGDPQDGREAWLPRGSDGRIDVGAALEAGATAPARLRRQARGWLAASCHDADELRMAARIGCDFATLAPVALTASHPGATPLGWARAGALLANASLPVYALGGLGADDLPRAQAQGAFGVAAIRAFWPD</sequence>
<dbReference type="PROSITE" id="PS51462">
    <property type="entry name" value="NUDIX"/>
    <property type="match status" value="1"/>
</dbReference>
<evidence type="ECO:0000256" key="12">
    <source>
        <dbReference type="ARBA" id="ARBA00038905"/>
    </source>
</evidence>
<dbReference type="OrthoDB" id="9810648at2"/>
<evidence type="ECO:0000259" key="17">
    <source>
        <dbReference type="PROSITE" id="PS51462"/>
    </source>
</evidence>
<dbReference type="InterPro" id="IPR029119">
    <property type="entry name" value="MutY_C"/>
</dbReference>
<keyword evidence="3" id="KW-0515">Mutator protein</keyword>
<accession>A0A4S3KY14</accession>
<evidence type="ECO:0000256" key="8">
    <source>
        <dbReference type="ARBA" id="ARBA00022842"/>
    </source>
</evidence>
<dbReference type="GO" id="GO:0044715">
    <property type="term" value="F:8-oxo-dGDP phosphatase activity"/>
    <property type="evidence" value="ECO:0007669"/>
    <property type="project" value="TreeGrafter"/>
</dbReference>
<evidence type="ECO:0000256" key="3">
    <source>
        <dbReference type="ARBA" id="ARBA00022457"/>
    </source>
</evidence>
<evidence type="ECO:0000256" key="5">
    <source>
        <dbReference type="ARBA" id="ARBA00022723"/>
    </source>
</evidence>
<dbReference type="GO" id="GO:0035539">
    <property type="term" value="F:8-oxo-7,8-dihydrodeoxyguanosine triphosphate pyrophosphatase activity"/>
    <property type="evidence" value="ECO:0007669"/>
    <property type="project" value="UniProtKB-EC"/>
</dbReference>
<keyword evidence="5" id="KW-0479">Metal-binding</keyword>
<dbReference type="SUPFAM" id="SSF51391">
    <property type="entry name" value="Thiamin phosphate synthase"/>
    <property type="match status" value="2"/>
</dbReference>
<dbReference type="Gene3D" id="3.90.79.10">
    <property type="entry name" value="Nucleoside Triphosphate Pyrophosphohydrolase"/>
    <property type="match status" value="1"/>
</dbReference>
<dbReference type="CDD" id="cd00564">
    <property type="entry name" value="TMP_TenI"/>
    <property type="match status" value="1"/>
</dbReference>
<dbReference type="InterPro" id="IPR000086">
    <property type="entry name" value="NUDIX_hydrolase_dom"/>
</dbReference>
<dbReference type="InterPro" id="IPR022998">
    <property type="entry name" value="ThiamineP_synth_TenI"/>
</dbReference>
<dbReference type="GO" id="GO:0006281">
    <property type="term" value="P:DNA repair"/>
    <property type="evidence" value="ECO:0007669"/>
    <property type="project" value="UniProtKB-KW"/>
</dbReference>
<evidence type="ECO:0000256" key="15">
    <source>
        <dbReference type="ARBA" id="ARBA00041979"/>
    </source>
</evidence>
<gene>
    <name evidence="18" type="ORF">EDC25_12628</name>
</gene>
<evidence type="ECO:0000256" key="16">
    <source>
        <dbReference type="ARBA" id="ARBA00042798"/>
    </source>
</evidence>
<dbReference type="PANTHER" id="PTHR47707">
    <property type="entry name" value="8-OXO-DGTP DIPHOSPHATASE"/>
    <property type="match status" value="1"/>
</dbReference>
<reference evidence="18 19" key="1">
    <citation type="submission" date="2019-03" db="EMBL/GenBank/DDBJ databases">
        <title>Genomic Encyclopedia of Type Strains, Phase IV (KMG-IV): sequencing the most valuable type-strain genomes for metagenomic binning, comparative biology and taxonomic classification.</title>
        <authorList>
            <person name="Goeker M."/>
        </authorList>
    </citation>
    <scope>NUCLEOTIDE SEQUENCE [LARGE SCALE GENOMIC DNA]</scope>
    <source>
        <strain evidence="18 19">DSM 21944</strain>
    </source>
</reference>
<dbReference type="GO" id="GO:0044716">
    <property type="term" value="F:8-oxo-GDP phosphatase activity"/>
    <property type="evidence" value="ECO:0007669"/>
    <property type="project" value="TreeGrafter"/>
</dbReference>
<organism evidence="18 19">
    <name type="scientific">Pseudofulvimonas gallinarii</name>
    <dbReference type="NCBI Taxonomy" id="634155"/>
    <lineage>
        <taxon>Bacteria</taxon>
        <taxon>Pseudomonadati</taxon>
        <taxon>Pseudomonadota</taxon>
        <taxon>Gammaproteobacteria</taxon>
        <taxon>Lysobacterales</taxon>
        <taxon>Rhodanobacteraceae</taxon>
        <taxon>Pseudofulvimonas</taxon>
    </lineage>
</organism>
<dbReference type="EC" id="3.6.1.55" evidence="12"/>
<name>A0A4S3KY14_9GAMM</name>
<evidence type="ECO:0000256" key="9">
    <source>
        <dbReference type="ARBA" id="ARBA00023204"/>
    </source>
</evidence>
<evidence type="ECO:0000256" key="14">
    <source>
        <dbReference type="ARBA" id="ARBA00041592"/>
    </source>
</evidence>
<keyword evidence="4" id="KW-0235">DNA replication</keyword>
<dbReference type="Gene3D" id="3.20.20.70">
    <property type="entry name" value="Aldolase class I"/>
    <property type="match status" value="1"/>
</dbReference>
<dbReference type="Pfam" id="PF02581">
    <property type="entry name" value="TMP-TENI"/>
    <property type="match status" value="2"/>
</dbReference>
<evidence type="ECO:0000256" key="7">
    <source>
        <dbReference type="ARBA" id="ARBA00022801"/>
    </source>
</evidence>
<dbReference type="GO" id="GO:0009228">
    <property type="term" value="P:thiamine biosynthetic process"/>
    <property type="evidence" value="ECO:0007669"/>
    <property type="project" value="UniProtKB-KW"/>
</dbReference>
<dbReference type="Proteomes" id="UP000294599">
    <property type="component" value="Unassembled WGS sequence"/>
</dbReference>
<comment type="caution">
    <text evidence="18">The sequence shown here is derived from an EMBL/GenBank/DDBJ whole genome shotgun (WGS) entry which is preliminary data.</text>
</comment>
<evidence type="ECO:0000313" key="18">
    <source>
        <dbReference type="EMBL" id="TCS93707.1"/>
    </source>
</evidence>
<dbReference type="AlphaFoldDB" id="A0A4S3KY14"/>
<dbReference type="InterPro" id="IPR015797">
    <property type="entry name" value="NUDIX_hydrolase-like_dom_sf"/>
</dbReference>
<evidence type="ECO:0000256" key="6">
    <source>
        <dbReference type="ARBA" id="ARBA00022763"/>
    </source>
</evidence>
<comment type="cofactor">
    <cofactor evidence="1">
        <name>Mg(2+)</name>
        <dbReference type="ChEBI" id="CHEBI:18420"/>
    </cofactor>
</comment>
<dbReference type="SUPFAM" id="SSF55811">
    <property type="entry name" value="Nudix"/>
    <property type="match status" value="1"/>
</dbReference>
<evidence type="ECO:0000256" key="10">
    <source>
        <dbReference type="ARBA" id="ARBA00035861"/>
    </source>
</evidence>
<dbReference type="InterPro" id="IPR036206">
    <property type="entry name" value="ThiamineP_synth_sf"/>
</dbReference>
<comment type="catalytic activity">
    <reaction evidence="10">
        <text>8-oxo-dGTP + H2O = 8-oxo-dGMP + diphosphate + H(+)</text>
        <dbReference type="Rhea" id="RHEA:31575"/>
        <dbReference type="ChEBI" id="CHEBI:15377"/>
        <dbReference type="ChEBI" id="CHEBI:15378"/>
        <dbReference type="ChEBI" id="CHEBI:33019"/>
        <dbReference type="ChEBI" id="CHEBI:63224"/>
        <dbReference type="ChEBI" id="CHEBI:77896"/>
        <dbReference type="EC" id="3.6.1.55"/>
    </reaction>
</comment>
<feature type="domain" description="Nudix hydrolase" evidence="17">
    <location>
        <begin position="3"/>
        <end position="130"/>
    </location>
</feature>
<dbReference type="GO" id="GO:0006260">
    <property type="term" value="P:DNA replication"/>
    <property type="evidence" value="ECO:0007669"/>
    <property type="project" value="UniProtKB-KW"/>
</dbReference>
<dbReference type="InterPro" id="IPR047127">
    <property type="entry name" value="MutT-like"/>
</dbReference>
<dbReference type="GO" id="GO:0008413">
    <property type="term" value="F:8-oxo-7,8-dihydroguanosine triphosphate pyrophosphatase activity"/>
    <property type="evidence" value="ECO:0007669"/>
    <property type="project" value="TreeGrafter"/>
</dbReference>
<keyword evidence="9" id="KW-0234">DNA repair</keyword>
<keyword evidence="19" id="KW-1185">Reference proteome</keyword>
<evidence type="ECO:0000256" key="2">
    <source>
        <dbReference type="ARBA" id="ARBA00005582"/>
    </source>
</evidence>
<evidence type="ECO:0000256" key="11">
    <source>
        <dbReference type="ARBA" id="ARBA00036904"/>
    </source>
</evidence>
<protein>
    <recommendedName>
        <fullName evidence="13">8-oxo-dGTP diphosphatase</fullName>
        <ecNumber evidence="12">3.6.1.55</ecNumber>
    </recommendedName>
    <alternativeName>
        <fullName evidence="16">7,8-dihydro-8-oxoguanine-triphosphatase</fullName>
    </alternativeName>
    <alternativeName>
        <fullName evidence="15">Mutator protein MutT</fullName>
    </alternativeName>
    <alternativeName>
        <fullName evidence="14">dGTP pyrophosphohydrolase</fullName>
    </alternativeName>
</protein>
<evidence type="ECO:0000256" key="1">
    <source>
        <dbReference type="ARBA" id="ARBA00001946"/>
    </source>
</evidence>
<evidence type="ECO:0000256" key="13">
    <source>
        <dbReference type="ARBA" id="ARBA00040794"/>
    </source>
</evidence>
<dbReference type="CDD" id="cd03425">
    <property type="entry name" value="NUDIX_MutT_NudA_like"/>
    <property type="match status" value="1"/>
</dbReference>
<keyword evidence="8" id="KW-0460">Magnesium</keyword>
<evidence type="ECO:0000256" key="4">
    <source>
        <dbReference type="ARBA" id="ARBA00022705"/>
    </source>
</evidence>
<comment type="catalytic activity">
    <reaction evidence="11">
        <text>8-oxo-GTP + H2O = 8-oxo-GMP + diphosphate + H(+)</text>
        <dbReference type="Rhea" id="RHEA:67616"/>
        <dbReference type="ChEBI" id="CHEBI:15377"/>
        <dbReference type="ChEBI" id="CHEBI:15378"/>
        <dbReference type="ChEBI" id="CHEBI:33019"/>
        <dbReference type="ChEBI" id="CHEBI:143553"/>
        <dbReference type="ChEBI" id="CHEBI:145694"/>
    </reaction>
</comment>
<keyword evidence="6" id="KW-0227">DNA damage</keyword>
<dbReference type="InterPro" id="IPR020084">
    <property type="entry name" value="NUDIX_hydrolase_CS"/>
</dbReference>
<dbReference type="RefSeq" id="WP_123522885.1">
    <property type="nucleotide sequence ID" value="NZ_JBHLWF010000029.1"/>
</dbReference>
<dbReference type="EMBL" id="SMAF01000026">
    <property type="protein sequence ID" value="TCS93707.1"/>
    <property type="molecule type" value="Genomic_DNA"/>
</dbReference>